<feature type="domain" description="Histidine kinase" evidence="6">
    <location>
        <begin position="348"/>
        <end position="594"/>
    </location>
</feature>
<feature type="coiled-coil region" evidence="4">
    <location>
        <begin position="312"/>
        <end position="339"/>
    </location>
</feature>
<dbReference type="InterPro" id="IPR003594">
    <property type="entry name" value="HATPase_dom"/>
</dbReference>
<dbReference type="PANTHER" id="PTHR43065:SF42">
    <property type="entry name" value="TWO-COMPONENT SENSOR PPRA"/>
    <property type="match status" value="1"/>
</dbReference>
<organism evidence="7 8">
    <name type="scientific">Candidatus Criblamydia sequanensis CRIB-18</name>
    <dbReference type="NCBI Taxonomy" id="1437425"/>
    <lineage>
        <taxon>Bacteria</taxon>
        <taxon>Pseudomonadati</taxon>
        <taxon>Chlamydiota</taxon>
        <taxon>Chlamydiia</taxon>
        <taxon>Parachlamydiales</taxon>
        <taxon>Candidatus Criblamydiaceae</taxon>
        <taxon>Candidatus Criblamydia</taxon>
    </lineage>
</organism>
<keyword evidence="7" id="KW-0418">Kinase</keyword>
<keyword evidence="7" id="KW-0808">Transferase</keyword>
<keyword evidence="5" id="KW-1133">Transmembrane helix</keyword>
<evidence type="ECO:0000256" key="4">
    <source>
        <dbReference type="SAM" id="Coils"/>
    </source>
</evidence>
<evidence type="ECO:0000313" key="8">
    <source>
        <dbReference type="Proteomes" id="UP000031552"/>
    </source>
</evidence>
<evidence type="ECO:0000256" key="1">
    <source>
        <dbReference type="ARBA" id="ARBA00000085"/>
    </source>
</evidence>
<keyword evidence="3" id="KW-0597">Phosphoprotein</keyword>
<evidence type="ECO:0000313" key="7">
    <source>
        <dbReference type="EMBL" id="CDR33838.1"/>
    </source>
</evidence>
<dbReference type="SMART" id="SM00387">
    <property type="entry name" value="HATPase_c"/>
    <property type="match status" value="1"/>
</dbReference>
<evidence type="ECO:0000256" key="5">
    <source>
        <dbReference type="SAM" id="Phobius"/>
    </source>
</evidence>
<dbReference type="InterPro" id="IPR036097">
    <property type="entry name" value="HisK_dim/P_sf"/>
</dbReference>
<accession>A0A090D1W9</accession>
<dbReference type="InterPro" id="IPR036890">
    <property type="entry name" value="HATPase_C_sf"/>
</dbReference>
<feature type="transmembrane region" description="Helical" evidence="5">
    <location>
        <begin position="278"/>
        <end position="300"/>
    </location>
</feature>
<dbReference type="eggNOG" id="COG4191">
    <property type="taxonomic scope" value="Bacteria"/>
</dbReference>
<dbReference type="STRING" id="1437425.CSEC_1011"/>
<evidence type="ECO:0000256" key="2">
    <source>
        <dbReference type="ARBA" id="ARBA00012438"/>
    </source>
</evidence>
<keyword evidence="8" id="KW-1185">Reference proteome</keyword>
<feature type="coiled-coil region" evidence="4">
    <location>
        <begin position="383"/>
        <end position="410"/>
    </location>
</feature>
<dbReference type="GO" id="GO:0000155">
    <property type="term" value="F:phosphorelay sensor kinase activity"/>
    <property type="evidence" value="ECO:0007669"/>
    <property type="project" value="InterPro"/>
</dbReference>
<dbReference type="InterPro" id="IPR004358">
    <property type="entry name" value="Sig_transdc_His_kin-like_C"/>
</dbReference>
<dbReference type="PRINTS" id="PR00344">
    <property type="entry name" value="BCTRLSENSOR"/>
</dbReference>
<keyword evidence="5" id="KW-0812">Transmembrane</keyword>
<dbReference type="RefSeq" id="WP_053331798.1">
    <property type="nucleotide sequence ID" value="NZ_CCEJ010000004.1"/>
</dbReference>
<dbReference type="Gene3D" id="3.30.565.10">
    <property type="entry name" value="Histidine kinase-like ATPase, C-terminal domain"/>
    <property type="match status" value="1"/>
</dbReference>
<dbReference type="EMBL" id="CCEJ010000004">
    <property type="protein sequence ID" value="CDR33838.1"/>
    <property type="molecule type" value="Genomic_DNA"/>
</dbReference>
<dbReference type="SMART" id="SM00388">
    <property type="entry name" value="HisKA"/>
    <property type="match status" value="1"/>
</dbReference>
<dbReference type="Gene3D" id="1.10.287.130">
    <property type="match status" value="1"/>
</dbReference>
<feature type="transmembrane region" description="Helical" evidence="5">
    <location>
        <begin position="30"/>
        <end position="50"/>
    </location>
</feature>
<protein>
    <recommendedName>
        <fullName evidence="2">histidine kinase</fullName>
        <ecNumber evidence="2">2.7.13.3</ecNumber>
    </recommendedName>
</protein>
<dbReference type="SUPFAM" id="SSF55874">
    <property type="entry name" value="ATPase domain of HSP90 chaperone/DNA topoisomerase II/histidine kinase"/>
    <property type="match status" value="1"/>
</dbReference>
<keyword evidence="5" id="KW-0472">Membrane</keyword>
<keyword evidence="4" id="KW-0175">Coiled coil</keyword>
<dbReference type="CDD" id="cd00082">
    <property type="entry name" value="HisKA"/>
    <property type="match status" value="1"/>
</dbReference>
<dbReference type="SUPFAM" id="SSF47384">
    <property type="entry name" value="Homodimeric domain of signal transducing histidine kinase"/>
    <property type="match status" value="1"/>
</dbReference>
<dbReference type="Pfam" id="PF02518">
    <property type="entry name" value="HATPase_c"/>
    <property type="match status" value="1"/>
</dbReference>
<comment type="catalytic activity">
    <reaction evidence="1">
        <text>ATP + protein L-histidine = ADP + protein N-phospho-L-histidine.</text>
        <dbReference type="EC" id="2.7.13.3"/>
    </reaction>
</comment>
<reference evidence="7" key="1">
    <citation type="submission" date="2013-12" db="EMBL/GenBank/DDBJ databases">
        <authorList>
            <person name="Linke B."/>
        </authorList>
    </citation>
    <scope>NUCLEOTIDE SEQUENCE [LARGE SCALE GENOMIC DNA]</scope>
    <source>
        <strain evidence="7">CRIB-18</strain>
    </source>
</reference>
<dbReference type="PROSITE" id="PS50109">
    <property type="entry name" value="HIS_KIN"/>
    <property type="match status" value="1"/>
</dbReference>
<dbReference type="AlphaFoldDB" id="A0A090D1W9"/>
<dbReference type="EC" id="2.7.13.3" evidence="2"/>
<evidence type="ECO:0000259" key="6">
    <source>
        <dbReference type="PROSITE" id="PS50109"/>
    </source>
</evidence>
<dbReference type="Proteomes" id="UP000031552">
    <property type="component" value="Unassembled WGS sequence"/>
</dbReference>
<dbReference type="InterPro" id="IPR005467">
    <property type="entry name" value="His_kinase_dom"/>
</dbReference>
<dbReference type="OrthoDB" id="9796330at2"/>
<evidence type="ECO:0000256" key="3">
    <source>
        <dbReference type="ARBA" id="ARBA00022553"/>
    </source>
</evidence>
<reference evidence="7" key="2">
    <citation type="submission" date="2014-09" db="EMBL/GenBank/DDBJ databases">
        <title>Criblamydia sequanensis harbors a mega-plasmid encoding arsenite resistance.</title>
        <authorList>
            <person name="Bertelli C."/>
            <person name="Goesmann A."/>
            <person name="Greub G."/>
        </authorList>
    </citation>
    <scope>NUCLEOTIDE SEQUENCE [LARGE SCALE GENOMIC DNA]</scope>
    <source>
        <strain evidence="7">CRIB-18</strain>
    </source>
</reference>
<proteinExistence type="predicted"/>
<name>A0A090D1W9_9BACT</name>
<comment type="caution">
    <text evidence="7">The sequence shown here is derived from an EMBL/GenBank/DDBJ whole genome shotgun (WGS) entry which is preliminary data.</text>
</comment>
<sequence length="603" mass="68258">MCASPANDLGAANKKRPPNPAIKDKVSFTFSWIAIVIRGIVGTIVSLFVYSQALRIESEDTLGRFLMLSSSEHTLLKKHLQYFLKDLESTGYLYKTDSNGSKKEAFQFIEDRMRGNAFIELMRWIPKNKNPYNNLDSMESQAYEKAISAKEVSAAIKVTDQNSPASQTLHLIVFVPILNKSDLVGVMQGMIDVSVLIKSSILAGYESAMNVFIYRGVKDLDSKPLYRYEGEPAAVKEISLENLLNEPYTEHKRLSFADLKLDMVYQATASYTEHTWQAFIASSIGFLITSVIVVTAWILLKIEKRQFTNVLHEEHVQEMEVAIDQLETTKNRLVAQENLASLGGLTAGIAHEIKNPLNFINNFSLLSVDLVKRLDNFVLNNSKVLNQEEMEDLKESVRTLQENINTIHEQGKRADTTIQRMLAHSRGKPGDWASTDIHKLLNEYINFSFHGMRAKNSNFNVKIEKEFDENVKNIEVVASDMSRVFLNLLNNAFQSVEEKKRISKENYVPHVLIRTHNIGNYLRIRIKDNGMGISEENKTKIFTPFFTTKPPGVGTGLGLSLSYNIIVREHGGSLTFDTKENEFCEFIITIPLKAKKEKEVVVT</sequence>
<dbReference type="InterPro" id="IPR003661">
    <property type="entry name" value="HisK_dim/P_dom"/>
</dbReference>
<gene>
    <name evidence="7" type="ORF">CSEC_1011</name>
</gene>
<dbReference type="PANTHER" id="PTHR43065">
    <property type="entry name" value="SENSOR HISTIDINE KINASE"/>
    <property type="match status" value="1"/>
</dbReference>